<evidence type="ECO:0000313" key="1">
    <source>
        <dbReference type="EMBL" id="PZT52645.1"/>
    </source>
</evidence>
<sequence>MAAVSGIRVWGNVSLAKVTEIKTGANDNIVVTVNGTDYPITLNEGEYTTSHSHATSELVQHIASRLTAAGCPVYARVGGIHDDSPRTVLVIEAVDTGGNVTMAVSGTGATAFIGDEPYQVQPPVWVSEPKPTLGPNDLISSIQAKKT</sequence>
<evidence type="ECO:0000313" key="2">
    <source>
        <dbReference type="Proteomes" id="UP000249204"/>
    </source>
</evidence>
<organism evidence="1 2">
    <name type="scientific">Paenibacillus silvae</name>
    <dbReference type="NCBI Taxonomy" id="1325358"/>
    <lineage>
        <taxon>Bacteria</taxon>
        <taxon>Bacillati</taxon>
        <taxon>Bacillota</taxon>
        <taxon>Bacilli</taxon>
        <taxon>Bacillales</taxon>
        <taxon>Paenibacillaceae</taxon>
        <taxon>Paenibacillus</taxon>
    </lineage>
</organism>
<name>A0A2W6N9P9_9BACL</name>
<dbReference type="EMBL" id="QKWW01000092">
    <property type="protein sequence ID" value="PZT52645.1"/>
    <property type="molecule type" value="Genomic_DNA"/>
</dbReference>
<comment type="caution">
    <text evidence="1">The sequence shown here is derived from an EMBL/GenBank/DDBJ whole genome shotgun (WGS) entry which is preliminary data.</text>
</comment>
<reference evidence="1 2" key="1">
    <citation type="submission" date="2018-06" db="EMBL/GenBank/DDBJ databases">
        <title>Isolation of heavy metals resistant Paenibacillus silvae NC2 from Gold-Copper mine in ZiJin, China.</title>
        <authorList>
            <person name="Xu J."/>
            <person name="Mazhar H.S."/>
            <person name="Rensing C."/>
        </authorList>
    </citation>
    <scope>NUCLEOTIDE SEQUENCE [LARGE SCALE GENOMIC DNA]</scope>
    <source>
        <strain evidence="1 2">NC2</strain>
    </source>
</reference>
<protein>
    <submittedName>
        <fullName evidence="1">Uncharacterized protein</fullName>
    </submittedName>
</protein>
<dbReference type="Proteomes" id="UP000249204">
    <property type="component" value="Unassembled WGS sequence"/>
</dbReference>
<accession>A0A2W6N9P9</accession>
<dbReference type="AlphaFoldDB" id="A0A2W6N9P9"/>
<gene>
    <name evidence="1" type="ORF">DN757_26170</name>
</gene>
<proteinExistence type="predicted"/>